<dbReference type="Pfam" id="PF04130">
    <property type="entry name" value="GCP_C_terminal"/>
    <property type="match status" value="1"/>
</dbReference>
<accession>E0VE73</accession>
<reference evidence="10" key="3">
    <citation type="submission" date="2020-05" db="UniProtKB">
        <authorList>
            <consortium name="EnsemblMetazoa"/>
        </authorList>
    </citation>
    <scope>IDENTIFICATION</scope>
    <source>
        <strain evidence="10">USDA</strain>
    </source>
</reference>
<keyword evidence="2 5" id="KW-0963">Cytoplasm</keyword>
<dbReference type="InParanoid" id="E0VE73"/>
<dbReference type="CDD" id="cd22572">
    <property type="entry name" value="GCP5_NTD"/>
    <property type="match status" value="1"/>
</dbReference>
<dbReference type="InterPro" id="IPR042241">
    <property type="entry name" value="GCP_C_sf"/>
</dbReference>
<evidence type="ECO:0000256" key="6">
    <source>
        <dbReference type="SAM" id="Coils"/>
    </source>
</evidence>
<dbReference type="OrthoDB" id="66546at2759"/>
<feature type="coiled-coil region" evidence="6">
    <location>
        <begin position="499"/>
        <end position="533"/>
    </location>
</feature>
<dbReference type="InterPro" id="IPR059169">
    <property type="entry name" value="GCP5_N_ext"/>
</dbReference>
<dbReference type="VEuPathDB" id="VectorBase:PHUM128920"/>
<feature type="region of interest" description="Disordered" evidence="7">
    <location>
        <begin position="565"/>
        <end position="588"/>
    </location>
</feature>
<dbReference type="Gene3D" id="1.20.120.1900">
    <property type="entry name" value="Gamma-tubulin complex, C-terminal domain"/>
    <property type="match status" value="1"/>
</dbReference>
<feature type="compositionally biased region" description="Basic and acidic residues" evidence="7">
    <location>
        <begin position="574"/>
        <end position="588"/>
    </location>
</feature>
<organism>
    <name type="scientific">Pediculus humanus subsp. corporis</name>
    <name type="common">Body louse</name>
    <dbReference type="NCBI Taxonomy" id="121224"/>
    <lineage>
        <taxon>Eukaryota</taxon>
        <taxon>Metazoa</taxon>
        <taxon>Ecdysozoa</taxon>
        <taxon>Arthropoda</taxon>
        <taxon>Hexapoda</taxon>
        <taxon>Insecta</taxon>
        <taxon>Pterygota</taxon>
        <taxon>Neoptera</taxon>
        <taxon>Paraneoptera</taxon>
        <taxon>Psocodea</taxon>
        <taxon>Troctomorpha</taxon>
        <taxon>Phthiraptera</taxon>
        <taxon>Anoplura</taxon>
        <taxon>Pediculidae</taxon>
        <taxon>Pediculus</taxon>
    </lineage>
</organism>
<dbReference type="GO" id="GO:0043015">
    <property type="term" value="F:gamma-tubulin binding"/>
    <property type="evidence" value="ECO:0007669"/>
    <property type="project" value="InterPro"/>
</dbReference>
<dbReference type="CTD" id="8233982"/>
<dbReference type="PANTHER" id="PTHR19302">
    <property type="entry name" value="GAMMA TUBULIN COMPLEX PROTEIN"/>
    <property type="match status" value="1"/>
</dbReference>
<evidence type="ECO:0000313" key="9">
    <source>
        <dbReference type="EMBL" id="EEB11679.1"/>
    </source>
</evidence>
<comment type="similarity">
    <text evidence="1 5">Belongs to the TUBGCP family.</text>
</comment>
<dbReference type="GeneID" id="8233982"/>
<dbReference type="GO" id="GO:0031122">
    <property type="term" value="P:cytoplasmic microtubule organization"/>
    <property type="evidence" value="ECO:0007669"/>
    <property type="project" value="TreeGrafter"/>
</dbReference>
<reference evidence="9" key="2">
    <citation type="submission" date="2007-04" db="EMBL/GenBank/DDBJ databases">
        <title>The genome of the human body louse.</title>
        <authorList>
            <consortium name="The Human Body Louse Genome Consortium"/>
            <person name="Kirkness E."/>
            <person name="Walenz B."/>
            <person name="Hass B."/>
            <person name="Bruggner R."/>
            <person name="Strausberg R."/>
        </authorList>
    </citation>
    <scope>NUCLEOTIDE SEQUENCE</scope>
    <source>
        <strain evidence="9">USDA</strain>
    </source>
</reference>
<keyword evidence="4 5" id="KW-0206">Cytoskeleton</keyword>
<dbReference type="EMBL" id="DS235088">
    <property type="protein sequence ID" value="EEB11679.1"/>
    <property type="molecule type" value="Genomic_DNA"/>
</dbReference>
<dbReference type="GO" id="GO:0007020">
    <property type="term" value="P:microtubule nucleation"/>
    <property type="evidence" value="ECO:0007669"/>
    <property type="project" value="InterPro"/>
</dbReference>
<evidence type="ECO:0000256" key="2">
    <source>
        <dbReference type="ARBA" id="ARBA00022490"/>
    </source>
</evidence>
<dbReference type="KEGG" id="phu:Phum_PHUM128920"/>
<evidence type="ECO:0000256" key="7">
    <source>
        <dbReference type="SAM" id="MobiDB-lite"/>
    </source>
</evidence>
<name>E0VE73_PEDHC</name>
<dbReference type="GO" id="GO:0000278">
    <property type="term" value="P:mitotic cell cycle"/>
    <property type="evidence" value="ECO:0007669"/>
    <property type="project" value="TreeGrafter"/>
</dbReference>
<evidence type="ECO:0000256" key="3">
    <source>
        <dbReference type="ARBA" id="ARBA00022701"/>
    </source>
</evidence>
<dbReference type="EnsemblMetazoa" id="PHUM128920-RA">
    <property type="protein sequence ID" value="PHUM128920-PA"/>
    <property type="gene ID" value="PHUM128920"/>
</dbReference>
<dbReference type="Proteomes" id="UP000009046">
    <property type="component" value="Unassembled WGS sequence"/>
</dbReference>
<keyword evidence="11" id="KW-1185">Reference proteome</keyword>
<evidence type="ECO:0000313" key="11">
    <source>
        <dbReference type="Proteomes" id="UP000009046"/>
    </source>
</evidence>
<dbReference type="AlphaFoldDB" id="E0VE73"/>
<dbReference type="HOGENOM" id="CLU_011574_0_0_1"/>
<feature type="domain" description="Gamma tubulin complex component C-terminal" evidence="8">
    <location>
        <begin position="692"/>
        <end position="953"/>
    </location>
</feature>
<keyword evidence="3 5" id="KW-0493">Microtubule</keyword>
<evidence type="ECO:0000256" key="5">
    <source>
        <dbReference type="RuleBase" id="RU363050"/>
    </source>
</evidence>
<evidence type="ECO:0000256" key="1">
    <source>
        <dbReference type="ARBA" id="ARBA00010337"/>
    </source>
</evidence>
<dbReference type="GO" id="GO:0000930">
    <property type="term" value="C:gamma-tubulin complex"/>
    <property type="evidence" value="ECO:0007669"/>
    <property type="project" value="TreeGrafter"/>
</dbReference>
<evidence type="ECO:0000313" key="10">
    <source>
        <dbReference type="EnsemblMetazoa" id="PHUM128920-PA"/>
    </source>
</evidence>
<evidence type="ECO:0000256" key="4">
    <source>
        <dbReference type="ARBA" id="ARBA00023212"/>
    </source>
</evidence>
<comment type="subcellular location">
    <subcellularLocation>
        <location evidence="5">Cytoplasm</location>
        <location evidence="5">Cytoskeleton</location>
        <location evidence="5">Microtubule organizing center</location>
    </subcellularLocation>
</comment>
<dbReference type="eggNOG" id="KOG4344">
    <property type="taxonomic scope" value="Eukaryota"/>
</dbReference>
<sequence length="956" mass="112338">MSLPTQDVLDGINELITEITGFQPHDENFEICQRYCISHVVHHTYPFVNKSTVKNSIEGYVSRFYGHGYFKVCQELQNQVKKYLNNESVFEKNPQYDIQWSLLSLLCNLSSNLTDVKTVPQLLPTDEIESETDDFDWYEYLTKDLPQKSNDFTYDSELSSSEENDDNYDSRENSNYSEDENLDKQIVCQPEIKSEPPLNCQISQVETIAELRRKSIEDLLRIKQNNDEIENDCNSRGNISEQFQELLSNEGIYQPFQYLSEIEMMEYILCQFQTGENIFLKKGLVNPALISVTQNTIGFYFKSLQPYFDMIKCFVTFDKEIMSAKYPELNSDENNDFIMTNYELSSNKSVFQYLKIPNVLFKYSLLMKKALEPFQNEIMDILNDLDSYTIISMHKKLQRHFFKLTSLFSMHNKATKNWKKSTNWVSSIRLKRTTKCSKNNFIDEFTIRPYEVELCDTGMKMIPIIKFISEKMILVGQSLEVLRHLERFISRNEQCEMTSSSYEELVKNLNIKIDELGKKMEEVTSKSEIKEKKQKSIFTMKNINFLPLNRMRESKGDGPDVFSELAKEEEEEEGMKKEDKKTKENDKIESIESRSKNDCFDFIQSTIGNEFFKKAFDNIGLEHEMKRLEGSKINGEKYESCSLYVINKAYEGKYAVYPYHKMITECCQKILESRIYSACSTVKKIVVVERHLNSHISLLQSLLLFNDSYLIQPFLSVFFTQVGVWENPFSLTFHLKECLESRYENFISGLSVSVAKNLYSASGKNILLAIDNLMINYTVEWPLTLIFTQNLMLKYNRIFRIALKLKWAHWTLSNLHFRSIAKEFNHERHRLHLLRFWFLSILNKINNYFMAQMSPVHLNFDTCETLEEIITMHSNFIDNVYYNCLLSDKSPEMYKVLFDTLIPLCRDVEIFWNDEGNNDNKSLMTSSNFPNLKNMEMIFGNCQMKIFRLLNSLEND</sequence>
<gene>
    <name evidence="10" type="primary">8233982</name>
    <name evidence="9" type="ORF">Phum_PHUM128920</name>
</gene>
<dbReference type="GO" id="GO:0051321">
    <property type="term" value="P:meiotic cell cycle"/>
    <property type="evidence" value="ECO:0007669"/>
    <property type="project" value="TreeGrafter"/>
</dbReference>
<dbReference type="RefSeq" id="XP_002424417.1">
    <property type="nucleotide sequence ID" value="XM_002424372.1"/>
</dbReference>
<reference evidence="9" key="1">
    <citation type="submission" date="2007-04" db="EMBL/GenBank/DDBJ databases">
        <title>Annotation of Pediculus humanus corporis strain USDA.</title>
        <authorList>
            <person name="Kirkness E."/>
            <person name="Hannick L."/>
            <person name="Hass B."/>
            <person name="Bruggner R."/>
            <person name="Lawson D."/>
            <person name="Bidwell S."/>
            <person name="Joardar V."/>
            <person name="Caler E."/>
            <person name="Walenz B."/>
            <person name="Inman J."/>
            <person name="Schobel S."/>
            <person name="Galinsky K."/>
            <person name="Amedeo P."/>
            <person name="Strausberg R."/>
        </authorList>
    </citation>
    <scope>NUCLEOTIDE SEQUENCE</scope>
    <source>
        <strain evidence="9">USDA</strain>
    </source>
</reference>
<dbReference type="InterPro" id="IPR007259">
    <property type="entry name" value="GCP"/>
</dbReference>
<dbReference type="GO" id="GO:0051225">
    <property type="term" value="P:spindle assembly"/>
    <property type="evidence" value="ECO:0007669"/>
    <property type="project" value="TreeGrafter"/>
</dbReference>
<dbReference type="OMA" id="ILRFWLM"/>
<feature type="region of interest" description="Disordered" evidence="7">
    <location>
        <begin position="151"/>
        <end position="182"/>
    </location>
</feature>
<dbReference type="InterPro" id="IPR040457">
    <property type="entry name" value="GCP_C"/>
</dbReference>
<dbReference type="EMBL" id="AAZO01001502">
    <property type="status" value="NOT_ANNOTATED_CDS"/>
    <property type="molecule type" value="Genomic_DNA"/>
</dbReference>
<dbReference type="PANTHER" id="PTHR19302:SF33">
    <property type="entry name" value="GAMMA-TUBULIN COMPLEX COMPONENT 5"/>
    <property type="match status" value="1"/>
</dbReference>
<dbReference type="STRING" id="121224.E0VE73"/>
<dbReference type="GO" id="GO:0005874">
    <property type="term" value="C:microtubule"/>
    <property type="evidence" value="ECO:0007669"/>
    <property type="project" value="UniProtKB-KW"/>
</dbReference>
<keyword evidence="6" id="KW-0175">Coiled coil</keyword>
<dbReference type="GO" id="GO:0051011">
    <property type="term" value="F:microtubule minus-end binding"/>
    <property type="evidence" value="ECO:0007669"/>
    <property type="project" value="TreeGrafter"/>
</dbReference>
<protein>
    <recommendedName>
        <fullName evidence="5">Gamma-tubulin complex component</fullName>
    </recommendedName>
</protein>
<dbReference type="GO" id="GO:0000922">
    <property type="term" value="C:spindle pole"/>
    <property type="evidence" value="ECO:0007669"/>
    <property type="project" value="InterPro"/>
</dbReference>
<evidence type="ECO:0000259" key="8">
    <source>
        <dbReference type="Pfam" id="PF04130"/>
    </source>
</evidence>
<proteinExistence type="inferred from homology"/>